<name>A0A654FS72_ARATH</name>
<gene>
    <name evidence="1" type="ordered locus">At4g23970</name>
    <name evidence="3" type="ORF">AN1_LOCUS19131</name>
    <name evidence="2" type="ORF">C24_LOCUS19031</name>
</gene>
<dbReference type="EMBL" id="CACSHJ010000095">
    <property type="protein sequence ID" value="CAA0396304.1"/>
    <property type="molecule type" value="Genomic_DNA"/>
</dbReference>
<accession>A0A654FS72</accession>
<dbReference type="ExpressionAtlas" id="A0A654FS72">
    <property type="expression patterns" value="differential"/>
</dbReference>
<evidence type="ECO:0000313" key="4">
    <source>
        <dbReference type="Proteomes" id="UP000426265"/>
    </source>
</evidence>
<proteinExistence type="predicted"/>
<dbReference type="KEGG" id="ath:AT4G23970"/>
<reference evidence="3 4" key="1">
    <citation type="submission" date="2019-11" db="EMBL/GenBank/DDBJ databases">
        <authorList>
            <person name="Jiao W.-B."/>
            <person name="Schneeberger K."/>
        </authorList>
    </citation>
    <scope>NUCLEOTIDE SEQUENCE [LARGE SCALE GENOMIC DNA]</scope>
    <source>
        <strain evidence="4">cv. An-1</strain>
        <strain evidence="5">cv. C24</strain>
    </source>
</reference>
<dbReference type="OrthoDB" id="10276540at2759"/>
<evidence type="ECO:0000313" key="3">
    <source>
        <dbReference type="EMBL" id="VYS63717.1"/>
    </source>
</evidence>
<dbReference type="DNASU" id="828497"/>
<dbReference type="Proteomes" id="UP000426265">
    <property type="component" value="Unassembled WGS sequence"/>
</dbReference>
<dbReference type="GeneID" id="828497"/>
<dbReference type="Proteomes" id="UP000434276">
    <property type="component" value="Unassembled WGS sequence"/>
</dbReference>
<evidence type="ECO:0000313" key="1">
    <source>
        <dbReference type="Araport" id="AT4G23970"/>
    </source>
</evidence>
<dbReference type="Araport" id="AT4G23970"/>
<dbReference type="AlphaFoldDB" id="A0A654FS72"/>
<evidence type="ECO:0000313" key="2">
    <source>
        <dbReference type="EMBL" id="CAA0396304.1"/>
    </source>
</evidence>
<dbReference type="EMBL" id="CACRSJ010000109">
    <property type="protein sequence ID" value="VYS63717.1"/>
    <property type="molecule type" value="Genomic_DNA"/>
</dbReference>
<evidence type="ECO:0000313" key="5">
    <source>
        <dbReference type="Proteomes" id="UP000434276"/>
    </source>
</evidence>
<organism evidence="3 4">
    <name type="scientific">Arabidopsis thaliana</name>
    <name type="common">Mouse-ear cress</name>
    <dbReference type="NCBI Taxonomy" id="3702"/>
    <lineage>
        <taxon>Eukaryota</taxon>
        <taxon>Viridiplantae</taxon>
        <taxon>Streptophyta</taxon>
        <taxon>Embryophyta</taxon>
        <taxon>Tracheophyta</taxon>
        <taxon>Spermatophyta</taxon>
        <taxon>Magnoliopsida</taxon>
        <taxon>eudicotyledons</taxon>
        <taxon>Gunneridae</taxon>
        <taxon>Pentapetalae</taxon>
        <taxon>rosids</taxon>
        <taxon>malvids</taxon>
        <taxon>Brassicales</taxon>
        <taxon>Brassicaceae</taxon>
        <taxon>Camelineae</taxon>
        <taxon>Arabidopsis</taxon>
    </lineage>
</organism>
<sequence>MDENNFLLILHTVCGDDGGVVVHHEPSSIMKLKDIGDVELTYVMERDRGDPSHAAQNPCPRFNDIRWKPYLPVVETEVPSLHHCVKPKNEAIQVINQYDV</sequence>
<protein>
    <submittedName>
        <fullName evidence="3">Uncharacterized protein</fullName>
    </submittedName>
</protein>